<sequence length="229" mass="22546">MSLFTVLASSKVAASVLAAGTLAVGGTGVAAVSGALPAEAQQTAHELFGAPAPELAADAAAKGQAIAEAATGAAADADASAEADAAADATVSEDSVAAQASGSAAANTAVDAAGAAAFGLCTAFTNGGLNANSEAFSSLVIAADGEATLKATAPMLLPRPAPPPKQALTPPVPPPSRLSVPRFPQFPPFRPFRMLTASPPFLLSRPFLPFPPKPATSWKPPRFPSANHG</sequence>
<accession>L8TML0</accession>
<keyword evidence="1" id="KW-0732">Signal</keyword>
<dbReference type="Proteomes" id="UP000011189">
    <property type="component" value="Unassembled WGS sequence"/>
</dbReference>
<dbReference type="RefSeq" id="WP_009359421.1">
    <property type="nucleotide sequence ID" value="NZ_AOFD01000076.1"/>
</dbReference>
<dbReference type="AlphaFoldDB" id="L8TML0"/>
<dbReference type="PATRIC" id="fig|683150.5.peg.4259"/>
<name>L8TML0_9MICC</name>
<evidence type="ECO:0000313" key="3">
    <source>
        <dbReference type="Proteomes" id="UP000011189"/>
    </source>
</evidence>
<evidence type="ECO:0000313" key="2">
    <source>
        <dbReference type="EMBL" id="ELT42891.1"/>
    </source>
</evidence>
<comment type="caution">
    <text evidence="2">The sequence shown here is derived from an EMBL/GenBank/DDBJ whole genome shotgun (WGS) entry which is preliminary data.</text>
</comment>
<gene>
    <name evidence="2" type="ORF">G205_21776</name>
</gene>
<organism evidence="2 3">
    <name type="scientific">Arthrobacter nitrophenolicus</name>
    <dbReference type="NCBI Taxonomy" id="683150"/>
    <lineage>
        <taxon>Bacteria</taxon>
        <taxon>Bacillati</taxon>
        <taxon>Actinomycetota</taxon>
        <taxon>Actinomycetes</taxon>
        <taxon>Micrococcales</taxon>
        <taxon>Micrococcaceae</taxon>
        <taxon>Arthrobacter</taxon>
    </lineage>
</organism>
<keyword evidence="2" id="KW-0675">Receptor</keyword>
<dbReference type="EMBL" id="AOFD01000076">
    <property type="protein sequence ID" value="ELT42891.1"/>
    <property type="molecule type" value="Genomic_DNA"/>
</dbReference>
<protein>
    <submittedName>
        <fullName evidence="2">Protein tyrosine phosphatase, receptor type, F-like protein</fullName>
    </submittedName>
</protein>
<reference evidence="3" key="1">
    <citation type="journal article" date="2013" name="Genome Announc.">
        <title>Draft Genome Sequence of the 2-Chloro-4-Nitrophenol-Degrading Bacterium Arthrobacter sp. Strain SJCon.</title>
        <authorList>
            <person name="Vikram S."/>
            <person name="Kumar S."/>
            <person name="Vaidya B."/>
            <person name="Pinnaka A.K."/>
            <person name="Raghava G.P."/>
        </authorList>
    </citation>
    <scope>NUCLEOTIDE SEQUENCE [LARGE SCALE GENOMIC DNA]</scope>
    <source>
        <strain evidence="3">SJCon</strain>
    </source>
</reference>
<evidence type="ECO:0000256" key="1">
    <source>
        <dbReference type="SAM" id="SignalP"/>
    </source>
</evidence>
<feature type="signal peptide" evidence="1">
    <location>
        <begin position="1"/>
        <end position="18"/>
    </location>
</feature>
<keyword evidence="3" id="KW-1185">Reference proteome</keyword>
<feature type="chain" id="PRO_5039689579" evidence="1">
    <location>
        <begin position="19"/>
        <end position="229"/>
    </location>
</feature>
<proteinExistence type="predicted"/>